<dbReference type="EMBL" id="JAHLQL010000002">
    <property type="protein sequence ID" value="MBU5591837.1"/>
    <property type="molecule type" value="Genomic_DNA"/>
</dbReference>
<keyword evidence="2" id="KW-1185">Reference proteome</keyword>
<sequence>MSKDIWLQIDQNKCLNDILEVLMEEYQVDYETLYNDVKSYINELVEEGLVTHNG</sequence>
<evidence type="ECO:0000313" key="2">
    <source>
        <dbReference type="Proteomes" id="UP000736583"/>
    </source>
</evidence>
<accession>A0ABS6F019</accession>
<proteinExistence type="predicted"/>
<dbReference type="Proteomes" id="UP000736583">
    <property type="component" value="Unassembled WGS sequence"/>
</dbReference>
<evidence type="ECO:0000313" key="1">
    <source>
        <dbReference type="EMBL" id="MBU5591837.1"/>
    </source>
</evidence>
<name>A0ABS6F019_9CLOT</name>
<gene>
    <name evidence="1" type="ORF">KQI89_08665</name>
</gene>
<dbReference type="Pfam" id="PF05402">
    <property type="entry name" value="PqqD"/>
    <property type="match status" value="1"/>
</dbReference>
<dbReference type="InterPro" id="IPR008792">
    <property type="entry name" value="PQQD"/>
</dbReference>
<organism evidence="1 2">
    <name type="scientific">Clostridium simiarum</name>
    <dbReference type="NCBI Taxonomy" id="2841506"/>
    <lineage>
        <taxon>Bacteria</taxon>
        <taxon>Bacillati</taxon>
        <taxon>Bacillota</taxon>
        <taxon>Clostridia</taxon>
        <taxon>Eubacteriales</taxon>
        <taxon>Clostridiaceae</taxon>
        <taxon>Clostridium</taxon>
    </lineage>
</organism>
<reference evidence="1 2" key="1">
    <citation type="submission" date="2021-06" db="EMBL/GenBank/DDBJ databases">
        <authorList>
            <person name="Sun Q."/>
            <person name="Li D."/>
        </authorList>
    </citation>
    <scope>NUCLEOTIDE SEQUENCE [LARGE SCALE GENOMIC DNA]</scope>
    <source>
        <strain evidence="1 2">MSJ-4</strain>
    </source>
</reference>
<comment type="caution">
    <text evidence="1">The sequence shown here is derived from an EMBL/GenBank/DDBJ whole genome shotgun (WGS) entry which is preliminary data.</text>
</comment>
<protein>
    <submittedName>
        <fullName evidence="1">PqqD family protein</fullName>
    </submittedName>
</protein>